<gene>
    <name evidence="3" type="ORF">M3A82_000170</name>
</gene>
<evidence type="ECO:0000256" key="2">
    <source>
        <dbReference type="SAM" id="Phobius"/>
    </source>
</evidence>
<accession>A0AAP3AER1</accession>
<feature type="region of interest" description="Disordered" evidence="1">
    <location>
        <begin position="72"/>
        <end position="135"/>
    </location>
</feature>
<evidence type="ECO:0000313" key="3">
    <source>
        <dbReference type="EMBL" id="MCV7627769.1"/>
    </source>
</evidence>
<keyword evidence="2" id="KW-1133">Transmembrane helix</keyword>
<sequence>MGSALGGPWRDTTLDFFTGFHYLADATYPTDDRLVLDWSLDGVTKSEDVVITQDAERSDVFALVELLADGQKPRALNVPAGEDDPSPGEADPAPPAEQEPVDTPAPVPGEEPGEGTGGEETHTTPDTVETGREVPAGALGALAALGAGLVLLARGRVRRV</sequence>
<keyword evidence="2" id="KW-0472">Membrane</keyword>
<feature type="transmembrane region" description="Helical" evidence="2">
    <location>
        <begin position="134"/>
        <end position="153"/>
    </location>
</feature>
<dbReference type="AlphaFoldDB" id="A0AAP3AER1"/>
<evidence type="ECO:0000313" key="4">
    <source>
        <dbReference type="Proteomes" id="UP001205867"/>
    </source>
</evidence>
<evidence type="ECO:0000256" key="1">
    <source>
        <dbReference type="SAM" id="MobiDB-lite"/>
    </source>
</evidence>
<dbReference type="EMBL" id="JALXKZ020000001">
    <property type="protein sequence ID" value="MCV7627769.1"/>
    <property type="molecule type" value="Genomic_DNA"/>
</dbReference>
<dbReference type="Proteomes" id="UP001205867">
    <property type="component" value="Unassembled WGS sequence"/>
</dbReference>
<feature type="compositionally biased region" description="Pro residues" evidence="1">
    <location>
        <begin position="92"/>
        <end position="109"/>
    </location>
</feature>
<name>A0AAP3AER1_MICLU</name>
<reference evidence="3" key="1">
    <citation type="submission" date="2023-06" db="EMBL/GenBank/DDBJ databases">
        <title>lsaBGC provides a comprehensive framework for evolutionary analysis of biosynthetic gene clusters within focal taxa.</title>
        <authorList>
            <person name="Salamzade R."/>
            <person name="Sandstrom S."/>
            <person name="Kalan L.R."/>
        </authorList>
    </citation>
    <scope>NUCLEOTIDE SEQUENCE</scope>
    <source>
        <strain evidence="3">P3-SID899</strain>
    </source>
</reference>
<organism evidence="3 4">
    <name type="scientific">Micrococcus luteus</name>
    <name type="common">Micrococcus lysodeikticus</name>
    <dbReference type="NCBI Taxonomy" id="1270"/>
    <lineage>
        <taxon>Bacteria</taxon>
        <taxon>Bacillati</taxon>
        <taxon>Actinomycetota</taxon>
        <taxon>Actinomycetes</taxon>
        <taxon>Micrococcales</taxon>
        <taxon>Micrococcaceae</taxon>
        <taxon>Micrococcus</taxon>
    </lineage>
</organism>
<comment type="caution">
    <text evidence="3">The sequence shown here is derived from an EMBL/GenBank/DDBJ whole genome shotgun (WGS) entry which is preliminary data.</text>
</comment>
<keyword evidence="2" id="KW-0812">Transmembrane</keyword>
<protein>
    <submittedName>
        <fullName evidence="3">Uncharacterized protein</fullName>
    </submittedName>
</protein>
<proteinExistence type="predicted"/>
<dbReference type="RefSeq" id="WP_227448499.1">
    <property type="nucleotide sequence ID" value="NZ_JAIQWC010000001.1"/>
</dbReference>